<protein>
    <recommendedName>
        <fullName evidence="4">Transporter</fullName>
    </recommendedName>
</protein>
<evidence type="ECO:0008006" key="4">
    <source>
        <dbReference type="Google" id="ProtNLM"/>
    </source>
</evidence>
<accession>A0A7X9RUW5</accession>
<gene>
    <name evidence="2" type="ORF">HHU12_14365</name>
</gene>
<dbReference type="RefSeq" id="WP_169657442.1">
    <property type="nucleotide sequence ID" value="NZ_JABANE010000036.1"/>
</dbReference>
<organism evidence="2 3">
    <name type="scientific">Flammeovirga aprica JL-4</name>
    <dbReference type="NCBI Taxonomy" id="694437"/>
    <lineage>
        <taxon>Bacteria</taxon>
        <taxon>Pseudomonadati</taxon>
        <taxon>Bacteroidota</taxon>
        <taxon>Cytophagia</taxon>
        <taxon>Cytophagales</taxon>
        <taxon>Flammeovirgaceae</taxon>
        <taxon>Flammeovirga</taxon>
    </lineage>
</organism>
<feature type="signal peptide" evidence="1">
    <location>
        <begin position="1"/>
        <end position="21"/>
    </location>
</feature>
<dbReference type="EMBL" id="JABANE010000036">
    <property type="protein sequence ID" value="NME69156.1"/>
    <property type="molecule type" value="Genomic_DNA"/>
</dbReference>
<feature type="chain" id="PRO_5031236258" description="Transporter" evidence="1">
    <location>
        <begin position="22"/>
        <end position="253"/>
    </location>
</feature>
<proteinExistence type="predicted"/>
<dbReference type="AlphaFoldDB" id="A0A7X9RUW5"/>
<dbReference type="Proteomes" id="UP000576082">
    <property type="component" value="Unassembled WGS sequence"/>
</dbReference>
<evidence type="ECO:0000256" key="1">
    <source>
        <dbReference type="SAM" id="SignalP"/>
    </source>
</evidence>
<evidence type="ECO:0000313" key="3">
    <source>
        <dbReference type="Proteomes" id="UP000576082"/>
    </source>
</evidence>
<keyword evidence="3" id="KW-1185">Reference proteome</keyword>
<evidence type="ECO:0000313" key="2">
    <source>
        <dbReference type="EMBL" id="NME69156.1"/>
    </source>
</evidence>
<name>A0A7X9RUW5_9BACT</name>
<comment type="caution">
    <text evidence="2">The sequence shown here is derived from an EMBL/GenBank/DDBJ whole genome shotgun (WGS) entry which is preliminary data.</text>
</comment>
<keyword evidence="1" id="KW-0732">Signal</keyword>
<reference evidence="2 3" key="1">
    <citation type="submission" date="2020-04" db="EMBL/GenBank/DDBJ databases">
        <title>Flammeovirga sp. SR4, a novel species isolated from seawater.</title>
        <authorList>
            <person name="Wang X."/>
        </authorList>
    </citation>
    <scope>NUCLEOTIDE SEQUENCE [LARGE SCALE GENOMIC DNA]</scope>
    <source>
        <strain evidence="2 3">ATCC 23126</strain>
    </source>
</reference>
<sequence length="253" mass="28983">MNKILPILLLLGVLFHQKLQAQDSTNVQERDVSKPTNFYTFLDNNFEYNSTPNTTVCGYRANLTFSFSESHLLLAEMPLLYNSTTEKYGIGDLRLRYFWLPYKDYSKTFGAFGPSIDIFAPTGNFENGLGTGRWILAPGLTFGIMVADWIQFFPVLSYQYLSAVSGQKSDVNNSALHGATFQVITPIVFSKKVFTQLTPTVGIEDFSKADQIHFKMEMMFSYGFRDDFWINLFYKGAFKQDFHSLRIGFTTYF</sequence>